<dbReference type="Gene3D" id="3.90.1150.30">
    <property type="match status" value="1"/>
</dbReference>
<dbReference type="PANTHER" id="PTHR35145">
    <property type="entry name" value="CYTOPLASMIC PROTEIN-RELATED"/>
    <property type="match status" value="1"/>
</dbReference>
<dbReference type="EMBL" id="CP073084">
    <property type="protein sequence ID" value="QUE54443.1"/>
    <property type="molecule type" value="Genomic_DNA"/>
</dbReference>
<keyword evidence="2" id="KW-1185">Reference proteome</keyword>
<evidence type="ECO:0000313" key="1">
    <source>
        <dbReference type="EMBL" id="QUE54443.1"/>
    </source>
</evidence>
<protein>
    <submittedName>
        <fullName evidence="1">MmcQ/YjbR family DNA-binding protein</fullName>
    </submittedName>
</protein>
<dbReference type="InterPro" id="IPR007351">
    <property type="entry name" value="YjbR"/>
</dbReference>
<dbReference type="InterPro" id="IPR038056">
    <property type="entry name" value="YjbR-like_sf"/>
</dbReference>
<keyword evidence="1" id="KW-0238">DNA-binding</keyword>
<dbReference type="RefSeq" id="WP_212571083.1">
    <property type="nucleotide sequence ID" value="NZ_CP073084.1"/>
</dbReference>
<dbReference type="GO" id="GO:0003677">
    <property type="term" value="F:DNA binding"/>
    <property type="evidence" value="ECO:0007669"/>
    <property type="project" value="UniProtKB-KW"/>
</dbReference>
<evidence type="ECO:0000313" key="2">
    <source>
        <dbReference type="Proteomes" id="UP000677616"/>
    </source>
</evidence>
<dbReference type="InterPro" id="IPR058532">
    <property type="entry name" value="YjbR/MT2646/Rv2570-like"/>
</dbReference>
<reference evidence="1 2" key="1">
    <citation type="submission" date="2021-04" db="EMBL/GenBank/DDBJ databases">
        <title>Complete genome sequence of a novel Streptococcus species.</title>
        <authorList>
            <person name="Teng J.L.L."/>
        </authorList>
    </citation>
    <scope>NUCLEOTIDE SEQUENCE [LARGE SCALE GENOMIC DNA]</scope>
    <source>
        <strain evidence="1 2">HKU75</strain>
    </source>
</reference>
<organism evidence="1 2">
    <name type="scientific">Streptococcus oriscaviae</name>
    <dbReference type="NCBI Taxonomy" id="2781599"/>
    <lineage>
        <taxon>Bacteria</taxon>
        <taxon>Bacillati</taxon>
        <taxon>Bacillota</taxon>
        <taxon>Bacilli</taxon>
        <taxon>Lactobacillales</taxon>
        <taxon>Streptococcaceae</taxon>
        <taxon>Streptococcus</taxon>
    </lineage>
</organism>
<accession>A0ABX7YL91</accession>
<sequence length="124" mass="14028">MSVEERVEFCIAQGNKLAGAQVYYREDWDCYYFDIAGKYFGLLSAKSGGESFITLKNLPEVNEELRASYQAIRPGYYTNKVHWNSIDLTSGEIGKEMLASLIISSYQLVVSKLPKKVQATLLEK</sequence>
<gene>
    <name evidence="1" type="ORF">INT76_00670</name>
</gene>
<dbReference type="PANTHER" id="PTHR35145:SF1">
    <property type="entry name" value="CYTOPLASMIC PROTEIN"/>
    <property type="match status" value="1"/>
</dbReference>
<dbReference type="SUPFAM" id="SSF142906">
    <property type="entry name" value="YjbR-like"/>
    <property type="match status" value="1"/>
</dbReference>
<proteinExistence type="predicted"/>
<name>A0ABX7YL91_9STRE</name>
<dbReference type="Proteomes" id="UP000677616">
    <property type="component" value="Chromosome"/>
</dbReference>
<dbReference type="Pfam" id="PF04237">
    <property type="entry name" value="YjbR"/>
    <property type="match status" value="1"/>
</dbReference>